<dbReference type="Proteomes" id="UP000182466">
    <property type="component" value="Unassembled WGS sequence"/>
</dbReference>
<reference evidence="1 2" key="1">
    <citation type="submission" date="2016-10" db="EMBL/GenBank/DDBJ databases">
        <authorList>
            <person name="de Groot N.N."/>
        </authorList>
    </citation>
    <scope>NUCLEOTIDE SEQUENCE [LARGE SCALE GENOMIC DNA]</scope>
    <source>
        <strain evidence="1 2">CGMCC 1.10959</strain>
    </source>
</reference>
<protein>
    <recommendedName>
        <fullName evidence="3">Sulfotransferase family protein</fullName>
    </recommendedName>
</protein>
<keyword evidence="2" id="KW-1185">Reference proteome</keyword>
<organism evidence="1 2">
    <name type="scientific">Sedimentitalea nanhaiensis</name>
    <dbReference type="NCBI Taxonomy" id="999627"/>
    <lineage>
        <taxon>Bacteria</taxon>
        <taxon>Pseudomonadati</taxon>
        <taxon>Pseudomonadota</taxon>
        <taxon>Alphaproteobacteria</taxon>
        <taxon>Rhodobacterales</taxon>
        <taxon>Paracoccaceae</taxon>
        <taxon>Sedimentitalea</taxon>
    </lineage>
</organism>
<gene>
    <name evidence="1" type="ORF">SAMN05216236_12256</name>
</gene>
<evidence type="ECO:0008006" key="3">
    <source>
        <dbReference type="Google" id="ProtNLM"/>
    </source>
</evidence>
<accession>A0A1I7D3M0</accession>
<dbReference type="EMBL" id="FPAW01000022">
    <property type="protein sequence ID" value="SFU06184.1"/>
    <property type="molecule type" value="Genomic_DNA"/>
</dbReference>
<sequence>MGRRHNKDCALLPADFASSGLVVNRIGPPPTRFQVLGERSSGTNLASRLLARNSHMQPSDALGWKHGFPAAIAIPADLAVICMVRNAAGWARSMHAKPWHTAAEMQAMEFSEFLRAPWHSTIDRPRYFPASKGMVGQPLQQDRDPQSGCAFANLFALRRAKLTGLISYLNRGCTCVVLRIETLQAEPETIVDAVLSGLDQPARITPFRPVVKRLGSRFKAAIQSRPATPDHLAEKDLAFLRTQTDPDQEALLGYVY</sequence>
<dbReference type="AlphaFoldDB" id="A0A1I7D3M0"/>
<evidence type="ECO:0000313" key="2">
    <source>
        <dbReference type="Proteomes" id="UP000182466"/>
    </source>
</evidence>
<evidence type="ECO:0000313" key="1">
    <source>
        <dbReference type="EMBL" id="SFU06184.1"/>
    </source>
</evidence>
<proteinExistence type="predicted"/>
<name>A0A1I7D3M0_9RHOB</name>
<dbReference type="eggNOG" id="ENOG502Z8V7">
    <property type="taxonomic scope" value="Bacteria"/>
</dbReference>